<dbReference type="InterPro" id="IPR015943">
    <property type="entry name" value="WD40/YVTN_repeat-like_dom_sf"/>
</dbReference>
<keyword evidence="2" id="KW-1185">Reference proteome</keyword>
<reference evidence="1 2" key="1">
    <citation type="submission" date="2007-06" db="EMBL/GenBank/DDBJ databases">
        <authorList>
            <person name="Shimkets L."/>
            <person name="Ferriera S."/>
            <person name="Johnson J."/>
            <person name="Kravitz S."/>
            <person name="Beeson K."/>
            <person name="Sutton G."/>
            <person name="Rogers Y.-H."/>
            <person name="Friedman R."/>
            <person name="Frazier M."/>
            <person name="Venter J.C."/>
        </authorList>
    </citation>
    <scope>NUCLEOTIDE SEQUENCE [LARGE SCALE GENOMIC DNA]</scope>
    <source>
        <strain evidence="1 2">SIR-1</strain>
    </source>
</reference>
<dbReference type="AlphaFoldDB" id="A6G8I4"/>
<proteinExistence type="predicted"/>
<accession>A6G8I4</accession>
<evidence type="ECO:0000313" key="2">
    <source>
        <dbReference type="Proteomes" id="UP000005801"/>
    </source>
</evidence>
<dbReference type="EMBL" id="ABCS01000040">
    <property type="protein sequence ID" value="EDM77761.1"/>
    <property type="molecule type" value="Genomic_DNA"/>
</dbReference>
<gene>
    <name evidence="1" type="ORF">PPSIR1_38304</name>
</gene>
<comment type="caution">
    <text evidence="1">The sequence shown here is derived from an EMBL/GenBank/DDBJ whole genome shotgun (WGS) entry which is preliminary data.</text>
</comment>
<dbReference type="SUPFAM" id="SSF101898">
    <property type="entry name" value="NHL repeat"/>
    <property type="match status" value="1"/>
</dbReference>
<dbReference type="Gene3D" id="2.130.10.10">
    <property type="entry name" value="YVTN repeat-like/Quinoprotein amine dehydrogenase"/>
    <property type="match status" value="2"/>
</dbReference>
<protein>
    <recommendedName>
        <fullName evidence="3">WD40 repeat domain-containing protein</fullName>
    </recommendedName>
</protein>
<organism evidence="1 2">
    <name type="scientific">Plesiocystis pacifica SIR-1</name>
    <dbReference type="NCBI Taxonomy" id="391625"/>
    <lineage>
        <taxon>Bacteria</taxon>
        <taxon>Pseudomonadati</taxon>
        <taxon>Myxococcota</taxon>
        <taxon>Polyangia</taxon>
        <taxon>Nannocystales</taxon>
        <taxon>Nannocystaceae</taxon>
        <taxon>Plesiocystis</taxon>
    </lineage>
</organism>
<sequence>MALNLHARPRPDLEFDLVDMREPIEGFRELVEAELAIEGEHWRLEIDDEHVLVEHGAGRSCWRWKPGFYAGEVRARLIDLRGGAEHLLRLDVSPNPDKLGRDRFAEIIAELRQAQPEFVLGSEPATTRTGSLGQLDDPLLAYGKLRTYADDGVMPVGSGSPTTRRIWREPSGEAVLAVFPVDSERFATATQGGWLSVWTLDGSLRGRLRNARIRVGSSEFSEVRITSFSPIHGGYLFGDEAGRLCLWRPDTQDEPEVLADARWLVLSLVPLDTRRVWGAMDRGLQRWSLDGELQLEQRHRSKICAAVIDEERVAWTTSNCDFGSGGSSWLWSMGNAASTDEPREDQSLGPEPLGQISRFSSLAFIGPDILSHGEMGSSLVWASRPSYAKPRLLGGGLFHHKVTAVAPWRGAFVLGTKEHGWVTRERSQSSNYGVLESVAASWSFGDSARVQVELAVDRVAVSPNGKYLAVARRGGKLEFVRADGPHKISSVQVEGVERVQDLVFLDEGTLMVAHAQGLVRVELGPLPSCTPEREIDEDLTCLALGQGGDCLFLAGTRGGELIVWSALDRYRRVPAHPHSILAVHQRPDGSLLSIAEDGLREWSKEYELVETTFVLDEGAIMRVRPGDEWPIHVEATGTKRWWQTGAYGPMDAELDRWVGAFVADARSGDSPDPPLFRVPVHAMPKGAYSWSETGERGVTPKVLRLRWPENSRLREALQQGLLYPVEPQQLGPLNSE</sequence>
<name>A6G8I4_9BACT</name>
<dbReference type="STRING" id="391625.PPSIR1_38304"/>
<dbReference type="Proteomes" id="UP000005801">
    <property type="component" value="Unassembled WGS sequence"/>
</dbReference>
<evidence type="ECO:0008006" key="3">
    <source>
        <dbReference type="Google" id="ProtNLM"/>
    </source>
</evidence>
<evidence type="ECO:0000313" key="1">
    <source>
        <dbReference type="EMBL" id="EDM77761.1"/>
    </source>
</evidence>